<keyword evidence="2" id="KW-0328">Glycosyltransferase</keyword>
<dbReference type="PANTHER" id="PTHR43179:SF12">
    <property type="entry name" value="GALACTOFURANOSYLTRANSFERASE GLFT2"/>
    <property type="match status" value="1"/>
</dbReference>
<evidence type="ECO:0000313" key="7">
    <source>
        <dbReference type="Proteomes" id="UP000033930"/>
    </source>
</evidence>
<dbReference type="Pfam" id="PF13632">
    <property type="entry name" value="Glyco_trans_2_3"/>
    <property type="match status" value="1"/>
</dbReference>
<dbReference type="PANTHER" id="PTHR43179">
    <property type="entry name" value="RHAMNOSYLTRANSFERASE WBBL"/>
    <property type="match status" value="1"/>
</dbReference>
<dbReference type="InterPro" id="IPR001173">
    <property type="entry name" value="Glyco_trans_2-like"/>
</dbReference>
<feature type="domain" description="Glycosyltransferase 2-like" evidence="4">
    <location>
        <begin position="5"/>
        <end position="136"/>
    </location>
</feature>
<name>A0A0G0YHA6_9BACT</name>
<dbReference type="Gene3D" id="3.90.550.10">
    <property type="entry name" value="Spore Coat Polysaccharide Biosynthesis Protein SpsA, Chain A"/>
    <property type="match status" value="1"/>
</dbReference>
<evidence type="ECO:0000256" key="2">
    <source>
        <dbReference type="ARBA" id="ARBA00022676"/>
    </source>
</evidence>
<feature type="domain" description="Glycosyltransferase 2-like" evidence="5">
    <location>
        <begin position="177"/>
        <end position="289"/>
    </location>
</feature>
<gene>
    <name evidence="6" type="ORF">UU50_C0003G0037</name>
</gene>
<comment type="caution">
    <text evidence="6">The sequence shown here is derived from an EMBL/GenBank/DDBJ whole genome shotgun (WGS) entry which is preliminary data.</text>
</comment>
<evidence type="ECO:0000256" key="1">
    <source>
        <dbReference type="ARBA" id="ARBA00006739"/>
    </source>
</evidence>
<dbReference type="GO" id="GO:0016757">
    <property type="term" value="F:glycosyltransferase activity"/>
    <property type="evidence" value="ECO:0007669"/>
    <property type="project" value="UniProtKB-KW"/>
</dbReference>
<dbReference type="InterPro" id="IPR029044">
    <property type="entry name" value="Nucleotide-diphossugar_trans"/>
</dbReference>
<proteinExistence type="inferred from homology"/>
<dbReference type="Proteomes" id="UP000033930">
    <property type="component" value="Unassembled WGS sequence"/>
</dbReference>
<dbReference type="EMBL" id="LCAW01000003">
    <property type="protein sequence ID" value="KKR99732.1"/>
    <property type="molecule type" value="Genomic_DNA"/>
</dbReference>
<sequence length="343" mass="39737">MHVYVHIIAWNERDYLPALLDSLAQQTYKNFTIRLLDNGSTDETYDYISHHCPKNLIVRNKRNLGFAEGHNQLIRFTLDRAPEGEQAAILLANADMLVEPKAIENMVKALGKNIGAVQPKIYRAFGENVGDEYLEETVKSDVIDTTGLVVSKSWRMEDRGAGDMDTGQFDIRTDLFGPGGAMFLIPLEVVADVMIGNDFFDSDFFAYREDCDLAWRLQKRGWKTVFVPGAIAYHYRGMYGAQTQSWWKRLKNRQAQNPFFAAYSTRNQLLVLLKNLTVGDAILSLPWIFFHEFVRAIYGFLFEKQTRKRLLEIVWLLPKMLKKRKFILKHQIKPEKEIRAYVR</sequence>
<evidence type="ECO:0000313" key="6">
    <source>
        <dbReference type="EMBL" id="KKR99732.1"/>
    </source>
</evidence>
<protein>
    <submittedName>
        <fullName evidence="6">Glycosyl transferase family protein</fullName>
    </submittedName>
</protein>
<keyword evidence="3 6" id="KW-0808">Transferase</keyword>
<evidence type="ECO:0000259" key="4">
    <source>
        <dbReference type="Pfam" id="PF00535"/>
    </source>
</evidence>
<reference evidence="6 7" key="1">
    <citation type="journal article" date="2015" name="Nature">
        <title>rRNA introns, odd ribosomes, and small enigmatic genomes across a large radiation of phyla.</title>
        <authorList>
            <person name="Brown C.T."/>
            <person name="Hug L.A."/>
            <person name="Thomas B.C."/>
            <person name="Sharon I."/>
            <person name="Castelle C.J."/>
            <person name="Singh A."/>
            <person name="Wilkins M.J."/>
            <person name="Williams K.H."/>
            <person name="Banfield J.F."/>
        </authorList>
    </citation>
    <scope>NUCLEOTIDE SEQUENCE [LARGE SCALE GENOMIC DNA]</scope>
</reference>
<organism evidence="6 7">
    <name type="scientific">Candidatus Uhrbacteria bacterium GW2011_GWC1_41_20</name>
    <dbReference type="NCBI Taxonomy" id="1618983"/>
    <lineage>
        <taxon>Bacteria</taxon>
        <taxon>Candidatus Uhriibacteriota</taxon>
    </lineage>
</organism>
<dbReference type="AlphaFoldDB" id="A0A0G0YHA6"/>
<dbReference type="SUPFAM" id="SSF53448">
    <property type="entry name" value="Nucleotide-diphospho-sugar transferases"/>
    <property type="match status" value="1"/>
</dbReference>
<accession>A0A0G0YHA6</accession>
<dbReference type="CDD" id="cd04186">
    <property type="entry name" value="GT_2_like_c"/>
    <property type="match status" value="1"/>
</dbReference>
<evidence type="ECO:0000259" key="5">
    <source>
        <dbReference type="Pfam" id="PF13632"/>
    </source>
</evidence>
<dbReference type="Pfam" id="PF00535">
    <property type="entry name" value="Glycos_transf_2"/>
    <property type="match status" value="1"/>
</dbReference>
<evidence type="ECO:0000256" key="3">
    <source>
        <dbReference type="ARBA" id="ARBA00022679"/>
    </source>
</evidence>
<comment type="similarity">
    <text evidence="1">Belongs to the glycosyltransferase 2 family.</text>
</comment>